<keyword evidence="4" id="KW-1185">Reference proteome</keyword>
<dbReference type="SUPFAM" id="SSF52540">
    <property type="entry name" value="P-loop containing nucleoside triphosphate hydrolases"/>
    <property type="match status" value="1"/>
</dbReference>
<proteinExistence type="predicted"/>
<keyword evidence="1" id="KW-0677">Repeat</keyword>
<dbReference type="KEGG" id="pfj:MYCFIDRAFT_76886"/>
<dbReference type="InterPro" id="IPR056884">
    <property type="entry name" value="NPHP3-like_N"/>
</dbReference>
<gene>
    <name evidence="3" type="ORF">MYCFIDRAFT_76886</name>
</gene>
<dbReference type="RefSeq" id="XP_007920497.1">
    <property type="nucleotide sequence ID" value="XM_007922306.1"/>
</dbReference>
<dbReference type="HOGENOM" id="CLU_428349_0_0_1"/>
<dbReference type="OrthoDB" id="3648458at2759"/>
<dbReference type="InterPro" id="IPR027417">
    <property type="entry name" value="P-loop_NTPase"/>
</dbReference>
<dbReference type="VEuPathDB" id="FungiDB:MYCFIDRAFT_76886"/>
<dbReference type="Gene3D" id="3.40.50.300">
    <property type="entry name" value="P-loop containing nucleotide triphosphate hydrolases"/>
    <property type="match status" value="1"/>
</dbReference>
<evidence type="ECO:0000313" key="4">
    <source>
        <dbReference type="Proteomes" id="UP000016932"/>
    </source>
</evidence>
<protein>
    <recommendedName>
        <fullName evidence="2">NACHT domain-containing protein</fullName>
    </recommendedName>
</protein>
<evidence type="ECO:0000313" key="3">
    <source>
        <dbReference type="EMBL" id="EME89542.1"/>
    </source>
</evidence>
<dbReference type="PROSITE" id="PS50837">
    <property type="entry name" value="NACHT"/>
    <property type="match status" value="1"/>
</dbReference>
<feature type="domain" description="NACHT" evidence="2">
    <location>
        <begin position="92"/>
        <end position="238"/>
    </location>
</feature>
<dbReference type="PANTHER" id="PTHR10039:SF14">
    <property type="entry name" value="NACHT DOMAIN-CONTAINING PROTEIN"/>
    <property type="match status" value="1"/>
</dbReference>
<reference evidence="3 4" key="1">
    <citation type="journal article" date="2012" name="PLoS Pathog.">
        <title>Diverse lifestyles and strategies of plant pathogenesis encoded in the genomes of eighteen Dothideomycetes fungi.</title>
        <authorList>
            <person name="Ohm R.A."/>
            <person name="Feau N."/>
            <person name="Henrissat B."/>
            <person name="Schoch C.L."/>
            <person name="Horwitz B.A."/>
            <person name="Barry K.W."/>
            <person name="Condon B.J."/>
            <person name="Copeland A.C."/>
            <person name="Dhillon B."/>
            <person name="Glaser F."/>
            <person name="Hesse C.N."/>
            <person name="Kosti I."/>
            <person name="LaButti K."/>
            <person name="Lindquist E.A."/>
            <person name="Lucas S."/>
            <person name="Salamov A.A."/>
            <person name="Bradshaw R.E."/>
            <person name="Ciuffetti L."/>
            <person name="Hamelin R.C."/>
            <person name="Kema G.H.J."/>
            <person name="Lawrence C."/>
            <person name="Scott J.A."/>
            <person name="Spatafora J.W."/>
            <person name="Turgeon B.G."/>
            <person name="de Wit P.J.G.M."/>
            <person name="Zhong S."/>
            <person name="Goodwin S.B."/>
            <person name="Grigoriev I.V."/>
        </authorList>
    </citation>
    <scope>NUCLEOTIDE SEQUENCE [LARGE SCALE GENOMIC DNA]</scope>
    <source>
        <strain evidence="3 4">CIRAD86</strain>
    </source>
</reference>
<evidence type="ECO:0000259" key="2">
    <source>
        <dbReference type="PROSITE" id="PS50837"/>
    </source>
</evidence>
<name>N1QCM2_PSEFD</name>
<sequence length="639" mass="73324">MDFKHHGSDYASNTVYGGKVQFGDSYNFNSQSEANQKEGLRSEALKALYWTDPEVDLTKALDRTRAGRTPGTCEWVLRNEDFKAWQAAEAPQLLLVTGEPGIGKTVLATFLVDHFKPQHETKDSTFAYFFCMNAEARQSTGLGILRGLLLLLLRKQPALCDHLLNDFAVKGESLFDSIESLWPVFEAVITDGILGNLLLQIDGLDECEENSRDLLVSRFGGLLRKGSCKRMKVVVTSRVIRTANDLANDFPGATQRIMMDVGKVNIDLQRFIEYEVEDIAKRCNWDSDLKAEVNEQVKSRDGGTFVWVSLALKTVSKKRPHQVIHELSQLPLGLRDLYARILHEIPSDERDTVYRVLVLVVAARAPLSLDEISIALHFYPGRRRRRKLPTGKEMDQGKHWVQTCAILLRMNEEDGRVRVNVFHLTLKEFLTGQSLPPHVSSYRIDQNQAEQTLLEISTAYLLSEELDAIAIDAEKLRDMASDRFKYREPEELVHREETIPRKKPIRLLKNKILRGLKGRQKEKEGKGQREEAKEQEEKHRPFELCKAWSEVEDRQLILLESAYRFQEDWNEATAMKQIRIMILIPKQRKQARPLYLKESRRPNRTGTHSICCSIQRGWIAFLTDRPYSIQQLQSVALIL</sequence>
<accession>N1QCM2</accession>
<organism evidence="3 4">
    <name type="scientific">Pseudocercospora fijiensis (strain CIRAD86)</name>
    <name type="common">Black leaf streak disease fungus</name>
    <name type="synonym">Mycosphaerella fijiensis</name>
    <dbReference type="NCBI Taxonomy" id="383855"/>
    <lineage>
        <taxon>Eukaryota</taxon>
        <taxon>Fungi</taxon>
        <taxon>Dikarya</taxon>
        <taxon>Ascomycota</taxon>
        <taxon>Pezizomycotina</taxon>
        <taxon>Dothideomycetes</taxon>
        <taxon>Dothideomycetidae</taxon>
        <taxon>Mycosphaerellales</taxon>
        <taxon>Mycosphaerellaceae</taxon>
        <taxon>Pseudocercospora</taxon>
    </lineage>
</organism>
<dbReference type="Pfam" id="PF24883">
    <property type="entry name" value="NPHP3_N"/>
    <property type="match status" value="1"/>
</dbReference>
<dbReference type="PANTHER" id="PTHR10039">
    <property type="entry name" value="AMELOGENIN"/>
    <property type="match status" value="1"/>
</dbReference>
<evidence type="ECO:0000256" key="1">
    <source>
        <dbReference type="ARBA" id="ARBA00022737"/>
    </source>
</evidence>
<dbReference type="Proteomes" id="UP000016932">
    <property type="component" value="Unassembled WGS sequence"/>
</dbReference>
<dbReference type="GeneID" id="19341241"/>
<dbReference type="STRING" id="383855.N1QCM2"/>
<dbReference type="InterPro" id="IPR007111">
    <property type="entry name" value="NACHT_NTPase"/>
</dbReference>
<dbReference type="AlphaFoldDB" id="N1QCM2"/>
<dbReference type="EMBL" id="KB446555">
    <property type="protein sequence ID" value="EME89542.1"/>
    <property type="molecule type" value="Genomic_DNA"/>
</dbReference>
<dbReference type="eggNOG" id="KOG2029">
    <property type="taxonomic scope" value="Eukaryota"/>
</dbReference>